<feature type="compositionally biased region" description="Basic and acidic residues" evidence="2">
    <location>
        <begin position="82"/>
        <end position="93"/>
    </location>
</feature>
<dbReference type="SUPFAM" id="SSF57701">
    <property type="entry name" value="Zn2/Cys6 DNA-binding domain"/>
    <property type="match status" value="1"/>
</dbReference>
<evidence type="ECO:0000259" key="3">
    <source>
        <dbReference type="PROSITE" id="PS50048"/>
    </source>
</evidence>
<organism evidence="4 5">
    <name type="scientific">Pleurostoma richardsiae</name>
    <dbReference type="NCBI Taxonomy" id="41990"/>
    <lineage>
        <taxon>Eukaryota</taxon>
        <taxon>Fungi</taxon>
        <taxon>Dikarya</taxon>
        <taxon>Ascomycota</taxon>
        <taxon>Pezizomycotina</taxon>
        <taxon>Sordariomycetes</taxon>
        <taxon>Sordariomycetidae</taxon>
        <taxon>Calosphaeriales</taxon>
        <taxon>Pleurostomataceae</taxon>
        <taxon>Pleurostoma</taxon>
    </lineage>
</organism>
<dbReference type="Pfam" id="PF00172">
    <property type="entry name" value="Zn_clus"/>
    <property type="match status" value="1"/>
</dbReference>
<feature type="compositionally biased region" description="Polar residues" evidence="2">
    <location>
        <begin position="12"/>
        <end position="21"/>
    </location>
</feature>
<feature type="compositionally biased region" description="Low complexity" evidence="2">
    <location>
        <begin position="461"/>
        <end position="472"/>
    </location>
</feature>
<feature type="region of interest" description="Disordered" evidence="2">
    <location>
        <begin position="310"/>
        <end position="343"/>
    </location>
</feature>
<evidence type="ECO:0000256" key="1">
    <source>
        <dbReference type="ARBA" id="ARBA00023242"/>
    </source>
</evidence>
<dbReference type="Gene3D" id="4.10.240.10">
    <property type="entry name" value="Zn(2)-C6 fungal-type DNA-binding domain"/>
    <property type="match status" value="1"/>
</dbReference>
<dbReference type="PANTHER" id="PTHR47785">
    <property type="entry name" value="ZN(II)2CYS6 TRANSCRIPTION FACTOR (EUROFUNG)-RELATED-RELATED"/>
    <property type="match status" value="1"/>
</dbReference>
<accession>A0AA38S4G9</accession>
<feature type="compositionally biased region" description="Basic and acidic residues" evidence="2">
    <location>
        <begin position="121"/>
        <end position="130"/>
    </location>
</feature>
<dbReference type="PANTHER" id="PTHR47785:SF4">
    <property type="entry name" value="ZN(II)2CYS6 TRANSCRIPTION FACTOR (EUROFUNG)"/>
    <property type="match status" value="1"/>
</dbReference>
<feature type="domain" description="Zn(2)-C6 fungal-type" evidence="3">
    <location>
        <begin position="234"/>
        <end position="263"/>
    </location>
</feature>
<dbReference type="InterPro" id="IPR053181">
    <property type="entry name" value="EcdB-like_regulator"/>
</dbReference>
<dbReference type="InterPro" id="IPR036864">
    <property type="entry name" value="Zn2-C6_fun-type_DNA-bd_sf"/>
</dbReference>
<dbReference type="GO" id="GO:0000981">
    <property type="term" value="F:DNA-binding transcription factor activity, RNA polymerase II-specific"/>
    <property type="evidence" value="ECO:0007669"/>
    <property type="project" value="InterPro"/>
</dbReference>
<dbReference type="InterPro" id="IPR001138">
    <property type="entry name" value="Zn2Cys6_DnaBD"/>
</dbReference>
<feature type="region of interest" description="Disordered" evidence="2">
    <location>
        <begin position="1068"/>
        <end position="1117"/>
    </location>
</feature>
<feature type="compositionally biased region" description="Pro residues" evidence="2">
    <location>
        <begin position="43"/>
        <end position="81"/>
    </location>
</feature>
<feature type="compositionally biased region" description="Pro residues" evidence="2">
    <location>
        <begin position="106"/>
        <end position="120"/>
    </location>
</feature>
<protein>
    <submittedName>
        <fullName evidence="4">C6 zinc finger domain-containing protein</fullName>
    </submittedName>
</protein>
<name>A0AA38S4G9_9PEZI</name>
<dbReference type="SMART" id="SM00066">
    <property type="entry name" value="GAL4"/>
    <property type="match status" value="1"/>
</dbReference>
<feature type="region of interest" description="Disordered" evidence="2">
    <location>
        <begin position="1"/>
        <end position="214"/>
    </location>
</feature>
<keyword evidence="1" id="KW-0539">Nucleus</keyword>
<feature type="compositionally biased region" description="Polar residues" evidence="2">
    <location>
        <begin position="1072"/>
        <end position="1082"/>
    </location>
</feature>
<keyword evidence="5" id="KW-1185">Reference proteome</keyword>
<feature type="region of interest" description="Disordered" evidence="2">
    <location>
        <begin position="620"/>
        <end position="685"/>
    </location>
</feature>
<dbReference type="CDD" id="cd00067">
    <property type="entry name" value="GAL4"/>
    <property type="match status" value="1"/>
</dbReference>
<feature type="region of interest" description="Disordered" evidence="2">
    <location>
        <begin position="438"/>
        <end position="487"/>
    </location>
</feature>
<dbReference type="CDD" id="cd12148">
    <property type="entry name" value="fungal_TF_MHR"/>
    <property type="match status" value="1"/>
</dbReference>
<comment type="caution">
    <text evidence="4">The sequence shown here is derived from an EMBL/GenBank/DDBJ whole genome shotgun (WGS) entry which is preliminary data.</text>
</comment>
<proteinExistence type="predicted"/>
<dbReference type="AlphaFoldDB" id="A0AA38S4G9"/>
<feature type="region of interest" description="Disordered" evidence="2">
    <location>
        <begin position="543"/>
        <end position="592"/>
    </location>
</feature>
<dbReference type="PROSITE" id="PS00463">
    <property type="entry name" value="ZN2_CY6_FUNGAL_1"/>
    <property type="match status" value="1"/>
</dbReference>
<gene>
    <name evidence="4" type="ORF">NKR23_g1435</name>
</gene>
<evidence type="ECO:0000313" key="4">
    <source>
        <dbReference type="EMBL" id="KAJ9156105.1"/>
    </source>
</evidence>
<evidence type="ECO:0000256" key="2">
    <source>
        <dbReference type="SAM" id="MobiDB-lite"/>
    </source>
</evidence>
<evidence type="ECO:0000313" key="5">
    <source>
        <dbReference type="Proteomes" id="UP001174694"/>
    </source>
</evidence>
<feature type="compositionally biased region" description="Pro residues" evidence="2">
    <location>
        <begin position="176"/>
        <end position="201"/>
    </location>
</feature>
<dbReference type="GO" id="GO:0008270">
    <property type="term" value="F:zinc ion binding"/>
    <property type="evidence" value="ECO:0007669"/>
    <property type="project" value="InterPro"/>
</dbReference>
<sequence length="1117" mass="123630">MDQEHEPKRPRLTTTTGSWSAGPSHHGRSLPQLGSPLTTTHLPAPPPPPPPGQYQPPPHPFSRGPELPPPHPPSHPTLPHPPHFDDRRQHEPEPPYPPMQEHRHPPASPAHPPYPSYPPPRDPHVKRDPAEDTLPQLRRPSSTGNAPEAIPPGTSHGPMPPPAHLEERRHMSYDNGPPPPPPMYRHPSFPPPQTPLPPPSPYEQQMYAPPPGDLYSIAYAGSTAKRKAQRASQACDNCRQLKAKCDELKPCKTCKEKGVECKYRDPIPKQQDKATTDILEGIANLREMMQEVMHRVANLEGAKDVKVPIGEIPPHPDMTGYDQPGSPGPPAAEDTISSPGDHATITEAPIEQTEAVATIRQMVNEEEVDLPPGLPVPPGKPKMPSNHTTPAGHLLVWPSIREMLQPILDKENLKYPEDYPRRVELRRGQLSLFGRGEGHETLMVDRDGSADQGDIPDDTSVSDYPSPSQSSDWGQIGGMSPPGAFDVKGPTVLRMDGSLDFDSSRVWGYVASFEQHIQNMHPLIITKELHAMVRVFLDNLPQSRPSKPAPTAKFAEQSSQPYTDHERTGKRKRSPGPDSTEHHGSLKRGRPQRSIQTALVLLVLALGKICSVRDRKIPEPADYDTSLHGSPVVRNGLPTSPGQGSPPSSISQTSSLPSPKDQERMLPSRRSSFQAGTPLGQGPASYPKKNYDVIPGLEYFAFATDILGNHLGGTQLIHVQCHLLAGLYYGQLGRVIPSFSHIRHASATLMDNISSSMDRLQRRHPEYAEGKRDNQIAIAFWSCLQLESDILAELNLHPSGLLAYEETIPWPDGQILTKEFGFEERVVQSYYCQLYLRKRLNEIHGLLYDRTKSEVPTPLDSSTEADTIKDIERGILNTVWIHPSFQFQPDDPPAEDILSARIRAKWWGAQVITYRPFIRQILYFNHTRQNTVYTPQESGSGDFRSDVTVPFIHPSAKTPSEVPEEVVSNARKGINALIESTRAFHNLEDKRYIVTNVFGTAHAQWGNLVTLAAVHRDPILGQFVSEELLLDLLRKTIGFFKIVAHNSSCLAIDLRILMGLEKMISKRDMDPRTNSSFSSGTSAGPPFTPSGVPMQGVMPAPGTPVPPPYGHTTPMQM</sequence>
<feature type="compositionally biased region" description="Low complexity" evidence="2">
    <location>
        <begin position="637"/>
        <end position="659"/>
    </location>
</feature>
<reference evidence="4" key="1">
    <citation type="submission" date="2022-07" db="EMBL/GenBank/DDBJ databases">
        <title>Fungi with potential for degradation of polypropylene.</title>
        <authorList>
            <person name="Gostincar C."/>
        </authorList>
    </citation>
    <scope>NUCLEOTIDE SEQUENCE</scope>
    <source>
        <strain evidence="4">EXF-13308</strain>
    </source>
</reference>
<dbReference type="PROSITE" id="PS50048">
    <property type="entry name" value="ZN2_CY6_FUNGAL_2"/>
    <property type="match status" value="1"/>
</dbReference>
<dbReference type="EMBL" id="JANBVO010000002">
    <property type="protein sequence ID" value="KAJ9156105.1"/>
    <property type="molecule type" value="Genomic_DNA"/>
</dbReference>
<dbReference type="Proteomes" id="UP001174694">
    <property type="component" value="Unassembled WGS sequence"/>
</dbReference>
<feature type="compositionally biased region" description="Basic and acidic residues" evidence="2">
    <location>
        <begin position="438"/>
        <end position="449"/>
    </location>
</feature>